<dbReference type="OMA" id="LFAKSAW"/>
<keyword evidence="2" id="KW-0645">Protease</keyword>
<evidence type="ECO:0000256" key="3">
    <source>
        <dbReference type="ARBA" id="ARBA00022801"/>
    </source>
</evidence>
<sequence length="144" mass="16106">MIGKFNLGKLYEKIGFNKEIISRGKFAELTAAEQRSFRPEEAELFAKSAQHAYTQFRDKAAYSRSMPIRWKKMHKEESGPEVMLLLEDFVDALGGMGRAVAIAKQKANIPQEQPVTLVEVSRPSPSLPEILSGIGVLLLGWTEL</sequence>
<dbReference type="EnsemblPlants" id="AUR62039689-RA">
    <property type="protein sequence ID" value="AUR62039689-RA:cds"/>
    <property type="gene ID" value="AUR62039689"/>
</dbReference>
<dbReference type="Gene3D" id="6.20.330.10">
    <property type="match status" value="1"/>
</dbReference>
<dbReference type="PANTHER" id="PTHR33209:SF1">
    <property type="entry name" value="PEPTIDASE S49 DOMAIN-CONTAINING PROTEIN"/>
    <property type="match status" value="1"/>
</dbReference>
<dbReference type="GO" id="GO:0008236">
    <property type="term" value="F:serine-type peptidase activity"/>
    <property type="evidence" value="ECO:0007669"/>
    <property type="project" value="UniProtKB-KW"/>
</dbReference>
<dbReference type="InterPro" id="IPR002142">
    <property type="entry name" value="Peptidase_S49"/>
</dbReference>
<dbReference type="AlphaFoldDB" id="A0A803N387"/>
<evidence type="ECO:0000313" key="7">
    <source>
        <dbReference type="Proteomes" id="UP000596660"/>
    </source>
</evidence>
<name>A0A803N387_CHEQI</name>
<comment type="similarity">
    <text evidence="1">Belongs to the peptidase S49 family.</text>
</comment>
<keyword evidence="7" id="KW-1185">Reference proteome</keyword>
<evidence type="ECO:0000256" key="1">
    <source>
        <dbReference type="ARBA" id="ARBA00008683"/>
    </source>
</evidence>
<proteinExistence type="inferred from homology"/>
<accession>A0A803N387</accession>
<organism evidence="6 7">
    <name type="scientific">Chenopodium quinoa</name>
    <name type="common">Quinoa</name>
    <dbReference type="NCBI Taxonomy" id="63459"/>
    <lineage>
        <taxon>Eukaryota</taxon>
        <taxon>Viridiplantae</taxon>
        <taxon>Streptophyta</taxon>
        <taxon>Embryophyta</taxon>
        <taxon>Tracheophyta</taxon>
        <taxon>Spermatophyta</taxon>
        <taxon>Magnoliopsida</taxon>
        <taxon>eudicotyledons</taxon>
        <taxon>Gunneridae</taxon>
        <taxon>Pentapetalae</taxon>
        <taxon>Caryophyllales</taxon>
        <taxon>Chenopodiaceae</taxon>
        <taxon>Chenopodioideae</taxon>
        <taxon>Atripliceae</taxon>
        <taxon>Chenopodium</taxon>
    </lineage>
</organism>
<keyword evidence="4" id="KW-0720">Serine protease</keyword>
<protein>
    <recommendedName>
        <fullName evidence="5">Peptidase S49 domain-containing protein</fullName>
    </recommendedName>
</protein>
<dbReference type="PANTHER" id="PTHR33209">
    <property type="entry name" value="PROTEASE 4"/>
    <property type="match status" value="1"/>
</dbReference>
<evidence type="ECO:0000256" key="4">
    <source>
        <dbReference type="ARBA" id="ARBA00022825"/>
    </source>
</evidence>
<evidence type="ECO:0000313" key="6">
    <source>
        <dbReference type="EnsemblPlants" id="AUR62039689-RA:cds"/>
    </source>
</evidence>
<reference evidence="6" key="2">
    <citation type="submission" date="2021-03" db="UniProtKB">
        <authorList>
            <consortium name="EnsemblPlants"/>
        </authorList>
    </citation>
    <scope>IDENTIFICATION</scope>
</reference>
<reference evidence="6" key="1">
    <citation type="journal article" date="2017" name="Nature">
        <title>The genome of Chenopodium quinoa.</title>
        <authorList>
            <person name="Jarvis D.E."/>
            <person name="Ho Y.S."/>
            <person name="Lightfoot D.J."/>
            <person name="Schmoeckel S.M."/>
            <person name="Li B."/>
            <person name="Borm T.J.A."/>
            <person name="Ohyanagi H."/>
            <person name="Mineta K."/>
            <person name="Michell C.T."/>
            <person name="Saber N."/>
            <person name="Kharbatia N.M."/>
            <person name="Rupper R.R."/>
            <person name="Sharp A.R."/>
            <person name="Dally N."/>
            <person name="Boughton B.A."/>
            <person name="Woo Y.H."/>
            <person name="Gao G."/>
            <person name="Schijlen E.G.W.M."/>
            <person name="Guo X."/>
            <person name="Momin A.A."/>
            <person name="Negrao S."/>
            <person name="Al-Babili S."/>
            <person name="Gehring C."/>
            <person name="Roessner U."/>
            <person name="Jung C."/>
            <person name="Murphy K."/>
            <person name="Arold S.T."/>
            <person name="Gojobori T."/>
            <person name="van der Linden C.G."/>
            <person name="van Loo E.N."/>
            <person name="Jellen E.N."/>
            <person name="Maughan P.J."/>
            <person name="Tester M."/>
        </authorList>
    </citation>
    <scope>NUCLEOTIDE SEQUENCE [LARGE SCALE GENOMIC DNA]</scope>
    <source>
        <strain evidence="6">cv. PI 614886</strain>
    </source>
</reference>
<keyword evidence="3" id="KW-0378">Hydrolase</keyword>
<evidence type="ECO:0000256" key="2">
    <source>
        <dbReference type="ARBA" id="ARBA00022670"/>
    </source>
</evidence>
<dbReference type="GO" id="GO:0006508">
    <property type="term" value="P:proteolysis"/>
    <property type="evidence" value="ECO:0007669"/>
    <property type="project" value="UniProtKB-KW"/>
</dbReference>
<dbReference type="Gramene" id="AUR62039689-RA">
    <property type="protein sequence ID" value="AUR62039689-RA:cds"/>
    <property type="gene ID" value="AUR62039689"/>
</dbReference>
<feature type="domain" description="Peptidase S49" evidence="5">
    <location>
        <begin position="4"/>
        <end position="69"/>
    </location>
</feature>
<dbReference type="Proteomes" id="UP000596660">
    <property type="component" value="Unplaced"/>
</dbReference>
<evidence type="ECO:0000259" key="5">
    <source>
        <dbReference type="Pfam" id="PF01343"/>
    </source>
</evidence>
<dbReference type="Pfam" id="PF01343">
    <property type="entry name" value="Peptidase_S49"/>
    <property type="match status" value="1"/>
</dbReference>